<gene>
    <name evidence="3" type="ORF">OCL97_18280</name>
</gene>
<comment type="caution">
    <text evidence="3">The sequence shown here is derived from an EMBL/GenBank/DDBJ whole genome shotgun (WGS) entry which is preliminary data.</text>
</comment>
<reference evidence="3 4" key="1">
    <citation type="submission" date="2022-09" db="EMBL/GenBank/DDBJ databases">
        <title>New species of Phenylobacterium.</title>
        <authorList>
            <person name="Mieszkin S."/>
        </authorList>
    </citation>
    <scope>NUCLEOTIDE SEQUENCE [LARGE SCALE GENOMIC DNA]</scope>
    <source>
        <strain evidence="3 4">HK31-G</strain>
    </source>
</reference>
<evidence type="ECO:0000256" key="1">
    <source>
        <dbReference type="SAM" id="MobiDB-lite"/>
    </source>
</evidence>
<sequence>MTDDAKTPPPADHPGDPIPRGTSRNIPPLVWVILALLVAVTAWAAIGYDKTNVTPQGEPVPAVENAEGVATGKAP</sequence>
<feature type="transmembrane region" description="Helical" evidence="2">
    <location>
        <begin position="29"/>
        <end position="48"/>
    </location>
</feature>
<organism evidence="3 4">
    <name type="scientific">Phenylobacterium ferrooxidans</name>
    <dbReference type="NCBI Taxonomy" id="2982689"/>
    <lineage>
        <taxon>Bacteria</taxon>
        <taxon>Pseudomonadati</taxon>
        <taxon>Pseudomonadota</taxon>
        <taxon>Alphaproteobacteria</taxon>
        <taxon>Caulobacterales</taxon>
        <taxon>Caulobacteraceae</taxon>
        <taxon>Phenylobacterium</taxon>
    </lineage>
</organism>
<feature type="region of interest" description="Disordered" evidence="1">
    <location>
        <begin position="51"/>
        <end position="75"/>
    </location>
</feature>
<protein>
    <submittedName>
        <fullName evidence="3">Uncharacterized protein</fullName>
    </submittedName>
</protein>
<dbReference type="RefSeq" id="WP_377371266.1">
    <property type="nucleotide sequence ID" value="NZ_JAOTJD010000042.1"/>
</dbReference>
<keyword evidence="2" id="KW-1133">Transmembrane helix</keyword>
<keyword evidence="2" id="KW-0812">Transmembrane</keyword>
<evidence type="ECO:0000313" key="4">
    <source>
        <dbReference type="Proteomes" id="UP001598130"/>
    </source>
</evidence>
<evidence type="ECO:0000256" key="2">
    <source>
        <dbReference type="SAM" id="Phobius"/>
    </source>
</evidence>
<dbReference type="EMBL" id="JAOTJD010000042">
    <property type="protein sequence ID" value="MFD3265908.1"/>
    <property type="molecule type" value="Genomic_DNA"/>
</dbReference>
<keyword evidence="2" id="KW-0472">Membrane</keyword>
<feature type="region of interest" description="Disordered" evidence="1">
    <location>
        <begin position="1"/>
        <end position="23"/>
    </location>
</feature>
<evidence type="ECO:0000313" key="3">
    <source>
        <dbReference type="EMBL" id="MFD3265908.1"/>
    </source>
</evidence>
<proteinExistence type="predicted"/>
<dbReference type="Proteomes" id="UP001598130">
    <property type="component" value="Unassembled WGS sequence"/>
</dbReference>
<name>A0ABW6CUD5_9CAUL</name>
<accession>A0ABW6CUD5</accession>
<keyword evidence="4" id="KW-1185">Reference proteome</keyword>